<dbReference type="Proteomes" id="UP001293593">
    <property type="component" value="Unassembled WGS sequence"/>
</dbReference>
<dbReference type="EMBL" id="JAWXYG010000002">
    <property type="protein sequence ID" value="KAK4281805.1"/>
    <property type="molecule type" value="Genomic_DNA"/>
</dbReference>
<reference evidence="1" key="1">
    <citation type="submission" date="2023-10" db="EMBL/GenBank/DDBJ databases">
        <title>Chromosome-level genome of the transformable northern wattle, Acacia crassicarpa.</title>
        <authorList>
            <person name="Massaro I."/>
            <person name="Sinha N.R."/>
            <person name="Poethig S."/>
            <person name="Leichty A.R."/>
        </authorList>
    </citation>
    <scope>NUCLEOTIDE SEQUENCE</scope>
    <source>
        <strain evidence="1">Acra3RX</strain>
        <tissue evidence="1">Leaf</tissue>
    </source>
</reference>
<gene>
    <name evidence="1" type="ORF">QN277_013257</name>
</gene>
<comment type="caution">
    <text evidence="1">The sequence shown here is derived from an EMBL/GenBank/DDBJ whole genome shotgun (WGS) entry which is preliminary data.</text>
</comment>
<name>A0AAE1N1Y8_9FABA</name>
<protein>
    <submittedName>
        <fullName evidence="1">Uncharacterized protein</fullName>
    </submittedName>
</protein>
<proteinExistence type="predicted"/>
<organism evidence="1 2">
    <name type="scientific">Acacia crassicarpa</name>
    <name type="common">northern wattle</name>
    <dbReference type="NCBI Taxonomy" id="499986"/>
    <lineage>
        <taxon>Eukaryota</taxon>
        <taxon>Viridiplantae</taxon>
        <taxon>Streptophyta</taxon>
        <taxon>Embryophyta</taxon>
        <taxon>Tracheophyta</taxon>
        <taxon>Spermatophyta</taxon>
        <taxon>Magnoliopsida</taxon>
        <taxon>eudicotyledons</taxon>
        <taxon>Gunneridae</taxon>
        <taxon>Pentapetalae</taxon>
        <taxon>rosids</taxon>
        <taxon>fabids</taxon>
        <taxon>Fabales</taxon>
        <taxon>Fabaceae</taxon>
        <taxon>Caesalpinioideae</taxon>
        <taxon>mimosoid clade</taxon>
        <taxon>Acacieae</taxon>
        <taxon>Acacia</taxon>
    </lineage>
</organism>
<sequence length="84" mass="9101">MHRFPNLNHVDLISGSLISPCNSSIFLSHRVVSLHTVSGFSAIWCIVVSDIGLTILAQGCKSFCLVGVKATLRPRQSILLHLSS</sequence>
<dbReference type="AlphaFoldDB" id="A0AAE1N1Y8"/>
<keyword evidence="2" id="KW-1185">Reference proteome</keyword>
<evidence type="ECO:0000313" key="1">
    <source>
        <dbReference type="EMBL" id="KAK4281805.1"/>
    </source>
</evidence>
<evidence type="ECO:0000313" key="2">
    <source>
        <dbReference type="Proteomes" id="UP001293593"/>
    </source>
</evidence>
<accession>A0AAE1N1Y8</accession>